<dbReference type="Proteomes" id="UP001054902">
    <property type="component" value="Unassembled WGS sequence"/>
</dbReference>
<feature type="compositionally biased region" description="Polar residues" evidence="1">
    <location>
        <begin position="300"/>
        <end position="309"/>
    </location>
</feature>
<dbReference type="EMBL" id="BLLK01000045">
    <property type="protein sequence ID" value="GFH51427.1"/>
    <property type="molecule type" value="Genomic_DNA"/>
</dbReference>
<evidence type="ECO:0000313" key="2">
    <source>
        <dbReference type="EMBL" id="GFH51427.1"/>
    </source>
</evidence>
<evidence type="ECO:0000313" key="3">
    <source>
        <dbReference type="Proteomes" id="UP001054902"/>
    </source>
</evidence>
<proteinExistence type="predicted"/>
<reference evidence="2 3" key="1">
    <citation type="journal article" date="2021" name="Sci. Rep.">
        <title>The genome of the diatom Chaetoceros tenuissimus carries an ancient integrated fragment of an extant virus.</title>
        <authorList>
            <person name="Hongo Y."/>
            <person name="Kimura K."/>
            <person name="Takaki Y."/>
            <person name="Yoshida Y."/>
            <person name="Baba S."/>
            <person name="Kobayashi G."/>
            <person name="Nagasaki K."/>
            <person name="Hano T."/>
            <person name="Tomaru Y."/>
        </authorList>
    </citation>
    <scope>NUCLEOTIDE SEQUENCE [LARGE SCALE GENOMIC DNA]</scope>
    <source>
        <strain evidence="2 3">NIES-3715</strain>
    </source>
</reference>
<gene>
    <name evidence="2" type="ORF">CTEN210_07903</name>
</gene>
<feature type="compositionally biased region" description="Polar residues" evidence="1">
    <location>
        <begin position="333"/>
        <end position="342"/>
    </location>
</feature>
<keyword evidence="3" id="KW-1185">Reference proteome</keyword>
<name>A0AAD3CST8_9STRA</name>
<feature type="region of interest" description="Disordered" evidence="1">
    <location>
        <begin position="295"/>
        <end position="358"/>
    </location>
</feature>
<accession>A0AAD3CST8</accession>
<dbReference type="AlphaFoldDB" id="A0AAD3CST8"/>
<evidence type="ECO:0000256" key="1">
    <source>
        <dbReference type="SAM" id="MobiDB-lite"/>
    </source>
</evidence>
<comment type="caution">
    <text evidence="2">The sequence shown here is derived from an EMBL/GenBank/DDBJ whole genome shotgun (WGS) entry which is preliminary data.</text>
</comment>
<organism evidence="2 3">
    <name type="scientific">Chaetoceros tenuissimus</name>
    <dbReference type="NCBI Taxonomy" id="426638"/>
    <lineage>
        <taxon>Eukaryota</taxon>
        <taxon>Sar</taxon>
        <taxon>Stramenopiles</taxon>
        <taxon>Ochrophyta</taxon>
        <taxon>Bacillariophyta</taxon>
        <taxon>Coscinodiscophyceae</taxon>
        <taxon>Chaetocerotophycidae</taxon>
        <taxon>Chaetocerotales</taxon>
        <taxon>Chaetocerotaceae</taxon>
        <taxon>Chaetoceros</taxon>
    </lineage>
</organism>
<feature type="compositionally biased region" description="Basic and acidic residues" evidence="1">
    <location>
        <begin position="343"/>
        <end position="358"/>
    </location>
</feature>
<sequence>MAGSNPADPEPLRRAAHVKWDGKTIALGTFPAQEAVEKCEQAKSLTKKWRATMVPKPDVEWVKKALERLNIRVVNDRPGRRRKDEVVERTRREHTNMGMNVNNRDGMYALSSQNEMGMGTNNQMSNMNMPRPRKGGYGGLLEGRDVPNEITMDGMDAFNPMGMMNSRNFGGDEGMGNFPGSMMGGADMEPGINQMMDMGLPMNDAPGMESAAASRQHFAILKEHHDNLLKELQQTTYMMQMYRRNYEDLEEYENSQNPTPMMRGQGVPGMNNSENPMTSRGFRDQVQVPYNMADRGKGGNLTSGSQNRSGMPGGQGRSMYGNPEREMIGSGNTGQFGASQNEGMRRNRPESFDDSNKRFKQNDMGMQSEQMMNEQLLQEQLRQEQLLKEQIRREKMRSEQMQMQSDHMRNVQTQQMGGNGMIRNMPMMQNDQMQSAMMNRRPQGGMQQARLGVVVGQSSPVQNEVHNQEGV</sequence>
<protein>
    <submittedName>
        <fullName evidence="2">Uncharacterized protein</fullName>
    </submittedName>
</protein>